<feature type="non-terminal residue" evidence="2">
    <location>
        <position position="1"/>
    </location>
</feature>
<comment type="caution">
    <text evidence="2">The sequence shown here is derived from an EMBL/GenBank/DDBJ whole genome shotgun (WGS) entry which is preliminary data.</text>
</comment>
<protein>
    <submittedName>
        <fullName evidence="2">Uncharacterized protein</fullName>
    </submittedName>
</protein>
<feature type="compositionally biased region" description="Polar residues" evidence="1">
    <location>
        <begin position="73"/>
        <end position="82"/>
    </location>
</feature>
<organism evidence="2 3">
    <name type="scientific">Toxocara canis</name>
    <name type="common">Canine roundworm</name>
    <dbReference type="NCBI Taxonomy" id="6265"/>
    <lineage>
        <taxon>Eukaryota</taxon>
        <taxon>Metazoa</taxon>
        <taxon>Ecdysozoa</taxon>
        <taxon>Nematoda</taxon>
        <taxon>Chromadorea</taxon>
        <taxon>Rhabditida</taxon>
        <taxon>Spirurina</taxon>
        <taxon>Ascaridomorpha</taxon>
        <taxon>Ascaridoidea</taxon>
        <taxon>Toxocaridae</taxon>
        <taxon>Toxocara</taxon>
    </lineage>
</organism>
<dbReference type="AlphaFoldDB" id="A0A0B2UHS5"/>
<proteinExistence type="predicted"/>
<name>A0A0B2UHS5_TOXCA</name>
<evidence type="ECO:0000313" key="3">
    <source>
        <dbReference type="Proteomes" id="UP000031036"/>
    </source>
</evidence>
<dbReference type="EMBL" id="JPKZ01022855">
    <property type="protein sequence ID" value="KHN70636.1"/>
    <property type="molecule type" value="Genomic_DNA"/>
</dbReference>
<evidence type="ECO:0000313" key="2">
    <source>
        <dbReference type="EMBL" id="KHN70636.1"/>
    </source>
</evidence>
<accession>A0A0B2UHS5</accession>
<keyword evidence="3" id="KW-1185">Reference proteome</keyword>
<reference evidence="2 3" key="1">
    <citation type="submission" date="2014-11" db="EMBL/GenBank/DDBJ databases">
        <title>Genetic blueprint of the zoonotic pathogen Toxocara canis.</title>
        <authorList>
            <person name="Zhu X.-Q."/>
            <person name="Korhonen P.K."/>
            <person name="Cai H."/>
            <person name="Young N.D."/>
            <person name="Nejsum P."/>
            <person name="von Samson-Himmelstjerna G."/>
            <person name="Boag P.R."/>
            <person name="Tan P."/>
            <person name="Li Q."/>
            <person name="Min J."/>
            <person name="Yang Y."/>
            <person name="Wang X."/>
            <person name="Fang X."/>
            <person name="Hall R.S."/>
            <person name="Hofmann A."/>
            <person name="Sternberg P.W."/>
            <person name="Jex A.R."/>
            <person name="Gasser R.B."/>
        </authorList>
    </citation>
    <scope>NUCLEOTIDE SEQUENCE [LARGE SCALE GENOMIC DNA]</scope>
    <source>
        <strain evidence="2">PN_DK_2014</strain>
    </source>
</reference>
<feature type="region of interest" description="Disordered" evidence="1">
    <location>
        <begin position="72"/>
        <end position="93"/>
    </location>
</feature>
<evidence type="ECO:0000256" key="1">
    <source>
        <dbReference type="SAM" id="MobiDB-lite"/>
    </source>
</evidence>
<dbReference type="Proteomes" id="UP000031036">
    <property type="component" value="Unassembled WGS sequence"/>
</dbReference>
<feature type="non-terminal residue" evidence="2">
    <location>
        <position position="122"/>
    </location>
</feature>
<gene>
    <name evidence="2" type="ORF">Tcan_00795</name>
</gene>
<sequence>RFEPGFTDQASIFHLLRHLAVVGAALWSISVRTSKVGEVMRLNFAKLSRCLIRSHCVQLMRCTVRFLTGGEGNSSLSGSAETVPTEVPERGMSGEIANHGTVQTVLDCEARSEQLVWEKGSR</sequence>